<feature type="non-terminal residue" evidence="1">
    <location>
        <position position="110"/>
    </location>
</feature>
<name>W1XZQ0_9ZZZZ</name>
<sequence length="110" mass="13236">DIFMQLSTSRNLIMNIIQNRSMELSHRISIVLSFTDEIQKKIDEDKIDEIVQVRKKYSDDKFINNYIDSLKSLKNNKEFRYDNIKKYFEVYKDIDHINEECPLVLDEAIK</sequence>
<dbReference type="EMBL" id="AZMM01010686">
    <property type="protein sequence ID" value="ETJ34900.1"/>
    <property type="molecule type" value="Genomic_DNA"/>
</dbReference>
<gene>
    <name evidence="1" type="ORF">Q604_UNBC10686G0001</name>
</gene>
<comment type="caution">
    <text evidence="1">The sequence shown here is derived from an EMBL/GenBank/DDBJ whole genome shotgun (WGS) entry which is preliminary data.</text>
</comment>
<evidence type="ECO:0000313" key="1">
    <source>
        <dbReference type="EMBL" id="ETJ34900.1"/>
    </source>
</evidence>
<dbReference type="AlphaFoldDB" id="W1XZQ0"/>
<protein>
    <submittedName>
        <fullName evidence="1">FliB protein</fullName>
    </submittedName>
</protein>
<proteinExistence type="predicted"/>
<organism evidence="1">
    <name type="scientific">human gut metagenome</name>
    <dbReference type="NCBI Taxonomy" id="408170"/>
    <lineage>
        <taxon>unclassified sequences</taxon>
        <taxon>metagenomes</taxon>
        <taxon>organismal metagenomes</taxon>
    </lineage>
</organism>
<feature type="non-terminal residue" evidence="1">
    <location>
        <position position="1"/>
    </location>
</feature>
<reference evidence="1" key="1">
    <citation type="submission" date="2013-12" db="EMBL/GenBank/DDBJ databases">
        <title>A Varibaculum cambriense genome reconstructed from a premature infant gut community with otherwise low bacterial novelty that shifts toward anaerobic metabolism during the third week of life.</title>
        <authorList>
            <person name="Brown C.T."/>
            <person name="Sharon I."/>
            <person name="Thomas B.C."/>
            <person name="Castelle C.J."/>
            <person name="Morowitz M.J."/>
            <person name="Banfield J.F."/>
        </authorList>
    </citation>
    <scope>NUCLEOTIDE SEQUENCE</scope>
</reference>
<accession>W1XZQ0</accession>